<dbReference type="Pfam" id="PF13484">
    <property type="entry name" value="Fer4_16"/>
    <property type="match status" value="1"/>
</dbReference>
<feature type="binding site" evidence="9">
    <location>
        <position position="196"/>
    </location>
    <ligand>
        <name>[4Fe-4S] cluster</name>
        <dbReference type="ChEBI" id="CHEBI:49883"/>
        <label>2</label>
    </ligand>
</feature>
<feature type="binding site" evidence="9">
    <location>
        <position position="239"/>
    </location>
    <ligand>
        <name>[4Fe-4S] cluster</name>
        <dbReference type="ChEBI" id="CHEBI:49883"/>
        <label>2</label>
    </ligand>
</feature>
<keyword evidence="9" id="KW-0170">Cobalt</keyword>
<dbReference type="SUPFAM" id="SSF46548">
    <property type="entry name" value="alpha-helical ferredoxin"/>
    <property type="match status" value="1"/>
</dbReference>
<feature type="binding site" evidence="9">
    <location>
        <position position="192"/>
    </location>
    <ligand>
        <name>[4Fe-4S] cluster</name>
        <dbReference type="ChEBI" id="CHEBI:49883"/>
        <label>1</label>
    </ligand>
</feature>
<evidence type="ECO:0000256" key="6">
    <source>
        <dbReference type="ARBA" id="ARBA00023002"/>
    </source>
</evidence>
<comment type="similarity">
    <text evidence="9">Belongs to the QueG family.</text>
</comment>
<evidence type="ECO:0000256" key="7">
    <source>
        <dbReference type="ARBA" id="ARBA00023004"/>
    </source>
</evidence>
<reference evidence="11" key="1">
    <citation type="journal article" date="2020" name="mSystems">
        <title>Genome- and Community-Level Interaction Insights into Carbon Utilization and Element Cycling Functions of Hydrothermarchaeota in Hydrothermal Sediment.</title>
        <authorList>
            <person name="Zhou Z."/>
            <person name="Liu Y."/>
            <person name="Xu W."/>
            <person name="Pan J."/>
            <person name="Luo Z.H."/>
            <person name="Li M."/>
        </authorList>
    </citation>
    <scope>NUCLEOTIDE SEQUENCE [LARGE SCALE GENOMIC DNA]</scope>
    <source>
        <strain evidence="11">HyVt-577</strain>
    </source>
</reference>
<comment type="cofactor">
    <cofactor evidence="9">
        <name>[4Fe-4S] cluster</name>
        <dbReference type="ChEBI" id="CHEBI:49883"/>
    </cofactor>
    <text evidence="9">Binds 2 [4Fe-4S] clusters per monomer.</text>
</comment>
<dbReference type="GO" id="GO:0005737">
    <property type="term" value="C:cytoplasm"/>
    <property type="evidence" value="ECO:0007669"/>
    <property type="project" value="UniProtKB-SubCell"/>
</dbReference>
<evidence type="ECO:0000256" key="9">
    <source>
        <dbReference type="HAMAP-Rule" id="MF_00916"/>
    </source>
</evidence>
<keyword evidence="7 9" id="KW-0408">Iron</keyword>
<feature type="binding site" evidence="9">
    <location>
        <position position="246"/>
    </location>
    <ligand>
        <name>[4Fe-4S] cluster</name>
        <dbReference type="ChEBI" id="CHEBI:49883"/>
        <label>1</label>
    </ligand>
</feature>
<dbReference type="AlphaFoldDB" id="A0A7V4TZ19"/>
<dbReference type="Proteomes" id="UP000885779">
    <property type="component" value="Unassembled WGS sequence"/>
</dbReference>
<accession>A0A7V4TZ19</accession>
<dbReference type="PROSITE" id="PS51379">
    <property type="entry name" value="4FE4S_FER_2"/>
    <property type="match status" value="1"/>
</dbReference>
<dbReference type="InterPro" id="IPR004453">
    <property type="entry name" value="QueG"/>
</dbReference>
<feature type="binding site" evidence="9">
    <location>
        <position position="189"/>
    </location>
    <ligand>
        <name>[4Fe-4S] cluster</name>
        <dbReference type="ChEBI" id="CHEBI:49883"/>
        <label>1</label>
    </ligand>
</feature>
<dbReference type="GO" id="GO:0052693">
    <property type="term" value="F:epoxyqueuosine reductase activity"/>
    <property type="evidence" value="ECO:0007669"/>
    <property type="project" value="UniProtKB-UniRule"/>
</dbReference>
<keyword evidence="3 9" id="KW-0819">tRNA processing</keyword>
<dbReference type="GO" id="GO:0031419">
    <property type="term" value="F:cobalamin binding"/>
    <property type="evidence" value="ECO:0007669"/>
    <property type="project" value="UniProtKB-KW"/>
</dbReference>
<feature type="binding site" evidence="9">
    <location>
        <position position="156"/>
    </location>
    <ligand>
        <name>cob(II)alamin</name>
        <dbReference type="ChEBI" id="CHEBI:16304"/>
    </ligand>
</feature>
<comment type="subcellular location">
    <subcellularLocation>
        <location evidence="9">Cytoplasm</location>
    </subcellularLocation>
</comment>
<comment type="caution">
    <text evidence="9">Lacks conserved residue(s) required for the propagation of feature annotation.</text>
</comment>
<feature type="binding site" evidence="9">
    <location>
        <position position="213"/>
    </location>
    <ligand>
        <name>cob(II)alamin</name>
        <dbReference type="ChEBI" id="CHEBI:16304"/>
    </ligand>
</feature>
<feature type="binding site" evidence="9">
    <location>
        <position position="132"/>
    </location>
    <ligand>
        <name>cob(II)alamin</name>
        <dbReference type="ChEBI" id="CHEBI:16304"/>
    </ligand>
</feature>
<dbReference type="InterPro" id="IPR013542">
    <property type="entry name" value="QueG_DUF1730"/>
</dbReference>
<evidence type="ECO:0000256" key="4">
    <source>
        <dbReference type="ARBA" id="ARBA00022723"/>
    </source>
</evidence>
<dbReference type="Pfam" id="PF08331">
    <property type="entry name" value="QueG_DUF1730"/>
    <property type="match status" value="1"/>
</dbReference>
<evidence type="ECO:0000256" key="2">
    <source>
        <dbReference type="ARBA" id="ARBA00022490"/>
    </source>
</evidence>
<proteinExistence type="inferred from homology"/>
<dbReference type="InterPro" id="IPR017900">
    <property type="entry name" value="4Fe4S_Fe_S_CS"/>
</dbReference>
<protein>
    <recommendedName>
        <fullName evidence="9">Epoxyqueuosine reductase</fullName>
        <ecNumber evidence="9">1.17.99.6</ecNumber>
    </recommendedName>
    <alternativeName>
        <fullName evidence="9">Queuosine biosynthesis protein QueG</fullName>
    </alternativeName>
</protein>
<evidence type="ECO:0000259" key="10">
    <source>
        <dbReference type="PROSITE" id="PS51379"/>
    </source>
</evidence>
<dbReference type="Gene3D" id="3.30.70.20">
    <property type="match status" value="1"/>
</dbReference>
<comment type="function">
    <text evidence="9">Catalyzes the conversion of epoxyqueuosine (oQ) to queuosine (Q), which is a hypermodified base found in the wobble positions of tRNA(Asp), tRNA(Asn), tRNA(His) and tRNA(Tyr).</text>
</comment>
<keyword evidence="2 9" id="KW-0963">Cytoplasm</keyword>
<feature type="binding site" evidence="9">
    <location>
        <position position="242"/>
    </location>
    <ligand>
        <name>[4Fe-4S] cluster</name>
        <dbReference type="ChEBI" id="CHEBI:49883"/>
        <label>2</label>
    </ligand>
</feature>
<comment type="cofactor">
    <cofactor evidence="9">
        <name>cob(II)alamin</name>
        <dbReference type="ChEBI" id="CHEBI:16304"/>
    </cofactor>
</comment>
<gene>
    <name evidence="9 11" type="primary">queG</name>
    <name evidence="11" type="ORF">ENK44_03865</name>
</gene>
<dbReference type="GO" id="GO:0051539">
    <property type="term" value="F:4 iron, 4 sulfur cluster binding"/>
    <property type="evidence" value="ECO:0007669"/>
    <property type="project" value="UniProtKB-KW"/>
</dbReference>
<keyword evidence="6 9" id="KW-0560">Oxidoreductase</keyword>
<dbReference type="GO" id="GO:0008616">
    <property type="term" value="P:tRNA queuosine(34) biosynthetic process"/>
    <property type="evidence" value="ECO:0007669"/>
    <property type="project" value="UniProtKB-UniRule"/>
</dbReference>
<dbReference type="UniPathway" id="UPA00392"/>
<feature type="binding site" evidence="9">
    <location>
        <position position="297"/>
    </location>
    <ligand>
        <name>tRNA</name>
        <dbReference type="ChEBI" id="CHEBI:17843"/>
    </ligand>
</feature>
<keyword evidence="5 9" id="KW-0671">Queuosine biosynthesis</keyword>
<feature type="domain" description="4Fe-4S ferredoxin-type" evidence="10">
    <location>
        <begin position="174"/>
        <end position="206"/>
    </location>
</feature>
<dbReference type="NCBIfam" id="TIGR00276">
    <property type="entry name" value="tRNA epoxyqueuosine(34) reductase QueG"/>
    <property type="match status" value="1"/>
</dbReference>
<keyword evidence="9" id="KW-0846">Cobalamin</keyword>
<feature type="binding site" evidence="9">
    <location>
        <position position="59"/>
    </location>
    <ligand>
        <name>cob(II)alamin</name>
        <dbReference type="ChEBI" id="CHEBI:16304"/>
    </ligand>
</feature>
<comment type="pathway">
    <text evidence="9">tRNA modification; tRNA-queuosine biosynthesis.</text>
</comment>
<feature type="binding site" evidence="9">
    <location>
        <position position="211"/>
    </location>
    <ligand>
        <name>[4Fe-4S] cluster</name>
        <dbReference type="ChEBI" id="CHEBI:49883"/>
        <label>2</label>
    </ligand>
</feature>
<feature type="binding site" evidence="9">
    <location>
        <position position="167"/>
    </location>
    <ligand>
        <name>cob(II)alamin</name>
        <dbReference type="ChEBI" id="CHEBI:16304"/>
    </ligand>
</feature>
<evidence type="ECO:0000256" key="8">
    <source>
        <dbReference type="ARBA" id="ARBA00023014"/>
    </source>
</evidence>
<dbReference type="PANTHER" id="PTHR30002:SF4">
    <property type="entry name" value="EPOXYQUEUOSINE REDUCTASE"/>
    <property type="match status" value="1"/>
</dbReference>
<dbReference type="EC" id="1.17.99.6" evidence="9"/>
<evidence type="ECO:0000256" key="1">
    <source>
        <dbReference type="ARBA" id="ARBA00022485"/>
    </source>
</evidence>
<comment type="catalytic activity">
    <reaction evidence="9">
        <text>epoxyqueuosine(34) in tRNA + AH2 = queuosine(34) in tRNA + A + H2O</text>
        <dbReference type="Rhea" id="RHEA:32159"/>
        <dbReference type="Rhea" id="RHEA-COMP:18571"/>
        <dbReference type="Rhea" id="RHEA-COMP:18582"/>
        <dbReference type="ChEBI" id="CHEBI:13193"/>
        <dbReference type="ChEBI" id="CHEBI:15377"/>
        <dbReference type="ChEBI" id="CHEBI:17499"/>
        <dbReference type="ChEBI" id="CHEBI:194431"/>
        <dbReference type="ChEBI" id="CHEBI:194443"/>
        <dbReference type="EC" id="1.17.99.6"/>
    </reaction>
</comment>
<dbReference type="GO" id="GO:0046872">
    <property type="term" value="F:metal ion binding"/>
    <property type="evidence" value="ECO:0007669"/>
    <property type="project" value="UniProtKB-KW"/>
</dbReference>
<dbReference type="PROSITE" id="PS00198">
    <property type="entry name" value="4FE4S_FER_1"/>
    <property type="match status" value="1"/>
</dbReference>
<feature type="binding site" evidence="9">
    <location>
        <position position="186"/>
    </location>
    <ligand>
        <name>[4Fe-4S] cluster</name>
        <dbReference type="ChEBI" id="CHEBI:49883"/>
        <label>1</label>
    </ligand>
</feature>
<keyword evidence="8 9" id="KW-0411">Iron-sulfur</keyword>
<dbReference type="PANTHER" id="PTHR30002">
    <property type="entry name" value="EPOXYQUEUOSINE REDUCTASE"/>
    <property type="match status" value="1"/>
</dbReference>
<sequence>MTDKHILSEQIKRKARALGFHLVGIAPAVPLPQAPYLKEWLAEGRHGRMHWMENHPDKRLDVRKLVPGAKSVIAVAQNYYTPLPHSNEKNKAKISRYAWGKDYHKIIKKKLKRLLAAIRERDEAVEGRFFVDTAPIQDKLWAQQTGLGWQGKNTNIINRRYGSWLFLGELVVNIELEYDDPALDYCGHCTACIEACPTGALQPYRIDARRCISYLTIETRDEPIPRELSDKLEGWVFGCDICQDVCPWNRFAKETDEAAYFPNEKNIAPAFDELQSMTEEEYKQRFQGTPVLRARYKDFIRNVTAAGKENI</sequence>
<dbReference type="HAMAP" id="MF_00916">
    <property type="entry name" value="QueG"/>
    <property type="match status" value="1"/>
</dbReference>
<comment type="caution">
    <text evidence="11">The sequence shown here is derived from an EMBL/GenBank/DDBJ whole genome shotgun (WGS) entry which is preliminary data.</text>
</comment>
<evidence type="ECO:0000256" key="3">
    <source>
        <dbReference type="ARBA" id="ARBA00022694"/>
    </source>
</evidence>
<comment type="subunit">
    <text evidence="9">Monomer.</text>
</comment>
<evidence type="ECO:0000256" key="5">
    <source>
        <dbReference type="ARBA" id="ARBA00022785"/>
    </source>
</evidence>
<keyword evidence="4 9" id="KW-0479">Metal-binding</keyword>
<keyword evidence="1 9" id="KW-0004">4Fe-4S</keyword>
<name>A0A7V4TZ19_CALAY</name>
<dbReference type="EMBL" id="DRQG01000033">
    <property type="protein sequence ID" value="HGY54818.1"/>
    <property type="molecule type" value="Genomic_DNA"/>
</dbReference>
<evidence type="ECO:0000313" key="11">
    <source>
        <dbReference type="EMBL" id="HGY54818.1"/>
    </source>
</evidence>
<feature type="active site" description="Proton donor" evidence="9">
    <location>
        <position position="132"/>
    </location>
</feature>
<dbReference type="InterPro" id="IPR017896">
    <property type="entry name" value="4Fe4S_Fe-S-bd"/>
</dbReference>
<organism evidence="11">
    <name type="scientific">Caldithrix abyssi</name>
    <dbReference type="NCBI Taxonomy" id="187145"/>
    <lineage>
        <taxon>Bacteria</taxon>
        <taxon>Pseudomonadati</taxon>
        <taxon>Calditrichota</taxon>
        <taxon>Calditrichia</taxon>
        <taxon>Calditrichales</taxon>
        <taxon>Calditrichaceae</taxon>
        <taxon>Caldithrix</taxon>
    </lineage>
</organism>
<feature type="binding site" evidence="9">
    <location>
        <position position="153"/>
    </location>
    <ligand>
        <name>cob(II)alamin</name>
        <dbReference type="ChEBI" id="CHEBI:16304"/>
    </ligand>
</feature>
<feature type="binding site" evidence="9">
    <location>
        <begin position="239"/>
        <end position="240"/>
    </location>
    <ligand>
        <name>cob(II)alamin</name>
        <dbReference type="ChEBI" id="CHEBI:16304"/>
    </ligand>
</feature>